<dbReference type="RefSeq" id="WP_378067968.1">
    <property type="nucleotide sequence ID" value="NZ_JBHSBL010000017.1"/>
</dbReference>
<dbReference type="Proteomes" id="UP001595867">
    <property type="component" value="Unassembled WGS sequence"/>
</dbReference>
<organism evidence="1 2">
    <name type="scientific">Actinoplanes subglobosus</name>
    <dbReference type="NCBI Taxonomy" id="1547892"/>
    <lineage>
        <taxon>Bacteria</taxon>
        <taxon>Bacillati</taxon>
        <taxon>Actinomycetota</taxon>
        <taxon>Actinomycetes</taxon>
        <taxon>Micromonosporales</taxon>
        <taxon>Micromonosporaceae</taxon>
        <taxon>Actinoplanes</taxon>
    </lineage>
</organism>
<gene>
    <name evidence="1" type="ORF">ACFO0C_18880</name>
</gene>
<name>A0ABV8IS44_9ACTN</name>
<dbReference type="InterPro" id="IPR025534">
    <property type="entry name" value="DUF4420"/>
</dbReference>
<protein>
    <submittedName>
        <fullName evidence="1">PD-(D/E)XK motif protein</fullName>
    </submittedName>
</protein>
<keyword evidence="2" id="KW-1185">Reference proteome</keyword>
<sequence length="324" mass="35304">MISDHWAALCSARHNSGWLTSEVPVLVAGMPLLCALSPERRRHLLVPVPPADYARADTRAAAVHLLPLTLEAAGVRVEYASLVLLRDDLLEIFTGLCADVVAALAVGPAEPIVVVAQVLDGWRELFRSGSQLGVEQLAGLFGELRLLNALLDRDASLLGAWRGPLRSPHDFVANRKAVEVKATTAPEGRSVRIHGLDQLAAPENGDLMLQWMRLDTSDPAGISLPEIVDSTVRRVGRPQELLQLLARVGYFTADRHIYDGVRFAVVEEACYLVVESFPRIVTSAFVDGVPVGISGVRYTLDLDVGPAPMQKEDIEQFLQVMAER</sequence>
<evidence type="ECO:0000313" key="1">
    <source>
        <dbReference type="EMBL" id="MFC4067007.1"/>
    </source>
</evidence>
<reference evidence="2" key="1">
    <citation type="journal article" date="2019" name="Int. J. Syst. Evol. Microbiol.">
        <title>The Global Catalogue of Microorganisms (GCM) 10K type strain sequencing project: providing services to taxonomists for standard genome sequencing and annotation.</title>
        <authorList>
            <consortium name="The Broad Institute Genomics Platform"/>
            <consortium name="The Broad Institute Genome Sequencing Center for Infectious Disease"/>
            <person name="Wu L."/>
            <person name="Ma J."/>
        </authorList>
    </citation>
    <scope>NUCLEOTIDE SEQUENCE [LARGE SCALE GENOMIC DNA]</scope>
    <source>
        <strain evidence="2">TBRC 5832</strain>
    </source>
</reference>
<accession>A0ABV8IS44</accession>
<comment type="caution">
    <text evidence="1">The sequence shown here is derived from an EMBL/GenBank/DDBJ whole genome shotgun (WGS) entry which is preliminary data.</text>
</comment>
<dbReference type="Pfam" id="PF14390">
    <property type="entry name" value="DUF4420"/>
    <property type="match status" value="1"/>
</dbReference>
<evidence type="ECO:0000313" key="2">
    <source>
        <dbReference type="Proteomes" id="UP001595867"/>
    </source>
</evidence>
<proteinExistence type="predicted"/>
<dbReference type="EMBL" id="JBHSBL010000017">
    <property type="protein sequence ID" value="MFC4067007.1"/>
    <property type="molecule type" value="Genomic_DNA"/>
</dbReference>